<sequence length="417" mass="47317">MELSITDRMKHAFNAFMNRDPTAYYNRNLGSSYSIRPDRPRLSRGNERSIITAIFNRIAMDVAAIDIMHCRLDENNRFIEKIDSGLNNCLNLEANVDQSGRAFIQDAVMSMLDEGVVALVPVDTDLNPASTDSYDILTMRTGKILEWYPAHVKVRLYNDRTGEKEDLILAKRDVAIIENPLFAIVNEPNSTMQRLMRKLSLLDVTDEQTASGKLDLIIQLPYVVKSEARREQANQRRKDIEQQLAEGKYGIAYTDGTEKITQLNRSVENNLMKQVEYLTNMVYSQIGITQSVLDGTADEKTMLNYNNRTVEPIVSAIVDELKRKFLTKTARTQLQSISFFRDPFKLVPVNDIAEIADKFTRNEIMTSNEIRQIVGMKPSNDPKADQLINSNISQAKEDNVPSEGNEEYGEGGKSQNE</sequence>
<reference evidence="2 3" key="1">
    <citation type="submission" date="2015-09" db="EMBL/GenBank/DDBJ databases">
        <authorList>
            <consortium name="Pathogen Informatics"/>
        </authorList>
    </citation>
    <scope>NUCLEOTIDE SEQUENCE [LARGE SCALE GENOMIC DNA]</scope>
    <source>
        <strain evidence="2 3">2789STDY5834875</strain>
    </source>
</reference>
<dbReference type="EMBL" id="CZBU01000003">
    <property type="protein sequence ID" value="CUQ77077.1"/>
    <property type="molecule type" value="Genomic_DNA"/>
</dbReference>
<accession>A0A174YU68</accession>
<dbReference type="OrthoDB" id="2023098at2"/>
<dbReference type="AlphaFoldDB" id="A0A174YU68"/>
<dbReference type="InterPro" id="IPR006944">
    <property type="entry name" value="Phage/GTA_portal"/>
</dbReference>
<name>A0A174YU68_9FIRM</name>
<dbReference type="RefSeq" id="WP_055215522.1">
    <property type="nucleotide sequence ID" value="NZ_CZBU01000003.1"/>
</dbReference>
<protein>
    <submittedName>
        <fullName evidence="2">Phage portal protein, HK97 family</fullName>
    </submittedName>
</protein>
<evidence type="ECO:0000313" key="3">
    <source>
        <dbReference type="Proteomes" id="UP000095621"/>
    </source>
</evidence>
<organism evidence="2 3">
    <name type="scientific">Lachnospira eligens</name>
    <dbReference type="NCBI Taxonomy" id="39485"/>
    <lineage>
        <taxon>Bacteria</taxon>
        <taxon>Bacillati</taxon>
        <taxon>Bacillota</taxon>
        <taxon>Clostridia</taxon>
        <taxon>Lachnospirales</taxon>
        <taxon>Lachnospiraceae</taxon>
        <taxon>Lachnospira</taxon>
    </lineage>
</organism>
<proteinExistence type="predicted"/>
<feature type="region of interest" description="Disordered" evidence="1">
    <location>
        <begin position="375"/>
        <end position="417"/>
    </location>
</feature>
<evidence type="ECO:0000256" key="1">
    <source>
        <dbReference type="SAM" id="MobiDB-lite"/>
    </source>
</evidence>
<dbReference type="Pfam" id="PF04860">
    <property type="entry name" value="Phage_portal"/>
    <property type="match status" value="1"/>
</dbReference>
<dbReference type="Proteomes" id="UP000095621">
    <property type="component" value="Unassembled WGS sequence"/>
</dbReference>
<gene>
    <name evidence="2" type="ORF">ERS852490_01382</name>
</gene>
<evidence type="ECO:0000313" key="2">
    <source>
        <dbReference type="EMBL" id="CUQ77077.1"/>
    </source>
</evidence>